<feature type="domain" description="HTH iclR-type" evidence="4">
    <location>
        <begin position="10"/>
        <end position="69"/>
    </location>
</feature>
<keyword evidence="2" id="KW-0238">DNA-binding</keyword>
<dbReference type="SMART" id="SM00346">
    <property type="entry name" value="HTH_ICLR"/>
    <property type="match status" value="1"/>
</dbReference>
<dbReference type="PROSITE" id="PS51078">
    <property type="entry name" value="ICLR_ED"/>
    <property type="match status" value="1"/>
</dbReference>
<dbReference type="InterPro" id="IPR011991">
    <property type="entry name" value="ArsR-like_HTH"/>
</dbReference>
<keyword evidence="7" id="KW-1185">Reference proteome</keyword>
<comment type="caution">
    <text evidence="6">The sequence shown here is derived from an EMBL/GenBank/DDBJ whole genome shotgun (WGS) entry which is preliminary data.</text>
</comment>
<dbReference type="AlphaFoldDB" id="A0ABD5SJ58"/>
<dbReference type="CDD" id="cd00090">
    <property type="entry name" value="HTH_ARSR"/>
    <property type="match status" value="1"/>
</dbReference>
<protein>
    <submittedName>
        <fullName evidence="6">IclR family transcriptional regulator</fullName>
    </submittedName>
</protein>
<accession>A0ABD5SJ58</accession>
<dbReference type="Gene3D" id="1.10.10.10">
    <property type="entry name" value="Winged helix-like DNA-binding domain superfamily/Winged helix DNA-binding domain"/>
    <property type="match status" value="1"/>
</dbReference>
<dbReference type="InterPro" id="IPR005471">
    <property type="entry name" value="Tscrpt_reg_IclR_N"/>
</dbReference>
<dbReference type="InterPro" id="IPR036390">
    <property type="entry name" value="WH_DNA-bd_sf"/>
</dbReference>
<evidence type="ECO:0000256" key="3">
    <source>
        <dbReference type="ARBA" id="ARBA00023163"/>
    </source>
</evidence>
<dbReference type="Gene3D" id="3.30.450.40">
    <property type="match status" value="1"/>
</dbReference>
<evidence type="ECO:0000256" key="2">
    <source>
        <dbReference type="ARBA" id="ARBA00023125"/>
    </source>
</evidence>
<dbReference type="GO" id="GO:0006355">
    <property type="term" value="P:regulation of DNA-templated transcription"/>
    <property type="evidence" value="ECO:0007669"/>
    <property type="project" value="UniProtKB-ARBA"/>
</dbReference>
<evidence type="ECO:0000259" key="5">
    <source>
        <dbReference type="PROSITE" id="PS51078"/>
    </source>
</evidence>
<organism evidence="6 7">
    <name type="scientific">Natrinema soli</name>
    <dbReference type="NCBI Taxonomy" id="1930624"/>
    <lineage>
        <taxon>Archaea</taxon>
        <taxon>Methanobacteriati</taxon>
        <taxon>Methanobacteriota</taxon>
        <taxon>Stenosarchaea group</taxon>
        <taxon>Halobacteria</taxon>
        <taxon>Halobacteriales</taxon>
        <taxon>Natrialbaceae</taxon>
        <taxon>Natrinema</taxon>
    </lineage>
</organism>
<evidence type="ECO:0000313" key="7">
    <source>
        <dbReference type="Proteomes" id="UP001596383"/>
    </source>
</evidence>
<dbReference type="Pfam" id="PF09339">
    <property type="entry name" value="HTH_IclR"/>
    <property type="match status" value="1"/>
</dbReference>
<gene>
    <name evidence="6" type="ORF">ACFQE6_09360</name>
</gene>
<dbReference type="Proteomes" id="UP001596383">
    <property type="component" value="Unassembled WGS sequence"/>
</dbReference>
<dbReference type="InterPro" id="IPR050707">
    <property type="entry name" value="HTH_MetabolicPath_Reg"/>
</dbReference>
<keyword evidence="3" id="KW-0804">Transcription</keyword>
<dbReference type="PANTHER" id="PTHR30136:SF35">
    <property type="entry name" value="HTH-TYPE TRANSCRIPTIONAL REGULATOR RV1719"/>
    <property type="match status" value="1"/>
</dbReference>
<dbReference type="SUPFAM" id="SSF55781">
    <property type="entry name" value="GAF domain-like"/>
    <property type="match status" value="1"/>
</dbReference>
<dbReference type="PROSITE" id="PS51077">
    <property type="entry name" value="HTH_ICLR"/>
    <property type="match status" value="1"/>
</dbReference>
<dbReference type="EMBL" id="JBHSWV010000132">
    <property type="protein sequence ID" value="MFC6765196.1"/>
    <property type="molecule type" value="Genomic_DNA"/>
</dbReference>
<dbReference type="PANTHER" id="PTHR30136">
    <property type="entry name" value="HELIX-TURN-HELIX TRANSCRIPTIONAL REGULATOR, ICLR FAMILY"/>
    <property type="match status" value="1"/>
</dbReference>
<evidence type="ECO:0000313" key="6">
    <source>
        <dbReference type="EMBL" id="MFC6765196.1"/>
    </source>
</evidence>
<reference evidence="6 7" key="1">
    <citation type="journal article" date="2019" name="Int. J. Syst. Evol. Microbiol.">
        <title>The Global Catalogue of Microorganisms (GCM) 10K type strain sequencing project: providing services to taxonomists for standard genome sequencing and annotation.</title>
        <authorList>
            <consortium name="The Broad Institute Genomics Platform"/>
            <consortium name="The Broad Institute Genome Sequencing Center for Infectious Disease"/>
            <person name="Wu L."/>
            <person name="Ma J."/>
        </authorList>
    </citation>
    <scope>NUCLEOTIDE SEQUENCE [LARGE SCALE GENOMIC DNA]</scope>
    <source>
        <strain evidence="6 7">LMG 29247</strain>
    </source>
</reference>
<dbReference type="InterPro" id="IPR029016">
    <property type="entry name" value="GAF-like_dom_sf"/>
</dbReference>
<dbReference type="SUPFAM" id="SSF46785">
    <property type="entry name" value="Winged helix' DNA-binding domain"/>
    <property type="match status" value="1"/>
</dbReference>
<feature type="domain" description="IclR-ED" evidence="5">
    <location>
        <begin position="70"/>
        <end position="257"/>
    </location>
</feature>
<dbReference type="GO" id="GO:0003677">
    <property type="term" value="F:DNA binding"/>
    <property type="evidence" value="ECO:0007669"/>
    <property type="project" value="UniProtKB-KW"/>
</dbReference>
<proteinExistence type="predicted"/>
<dbReference type="InterPro" id="IPR036388">
    <property type="entry name" value="WH-like_DNA-bd_sf"/>
</dbReference>
<evidence type="ECO:0000256" key="1">
    <source>
        <dbReference type="ARBA" id="ARBA00023015"/>
    </source>
</evidence>
<dbReference type="RefSeq" id="WP_273738233.1">
    <property type="nucleotide sequence ID" value="NZ_JAQIVI010000132.1"/>
</dbReference>
<sequence length="258" mass="28673">MGRENAPTRIESVERSLEIVQIMTDLGTASATEIAERLNLAKSTTHYHLKTLEDMEFVVRKENGYRIGMKLLTMGHDLVNQMNLYRIGKPNVDRLAQETGELSILMVEEHGLGYYIYDSRGDKAVNFDTVGSEKYLHNNALGKAVLAHLPDERVDAIIDRHGLPKTTEQTITDRETLDAELTTAYTEGVTFDREEQLEGLCCVGAPIRNPQTTDDHSIQGAISVAVPASRAQGEYFTDELATAVTDTANLIELELADY</sequence>
<dbReference type="Pfam" id="PF01614">
    <property type="entry name" value="IclR_C"/>
    <property type="match status" value="1"/>
</dbReference>
<keyword evidence="1" id="KW-0805">Transcription regulation</keyword>
<evidence type="ECO:0000259" key="4">
    <source>
        <dbReference type="PROSITE" id="PS51077"/>
    </source>
</evidence>
<dbReference type="InterPro" id="IPR014757">
    <property type="entry name" value="Tscrpt_reg_IclR_C"/>
</dbReference>
<name>A0ABD5SJ58_9EURY</name>